<comment type="similarity">
    <text evidence="2 5">Belongs to the RRS1 family.</text>
</comment>
<dbReference type="GO" id="GO:0030687">
    <property type="term" value="C:preribosome, large subunit precursor"/>
    <property type="evidence" value="ECO:0007669"/>
    <property type="project" value="TreeGrafter"/>
</dbReference>
<comment type="function">
    <text evidence="5">Involved in ribosomal large subunit assembly.</text>
</comment>
<proteinExistence type="inferred from homology"/>
<dbReference type="Pfam" id="PF04939">
    <property type="entry name" value="RRS1"/>
    <property type="match status" value="1"/>
</dbReference>
<dbReference type="GO" id="GO:0000447">
    <property type="term" value="P:endonucleolytic cleavage in ITS1 to separate SSU-rRNA from 5.8S rRNA and LSU-rRNA from tricistronic rRNA transcript (SSU-rRNA, 5.8S rRNA, LSU-rRNA)"/>
    <property type="evidence" value="ECO:0007669"/>
    <property type="project" value="TreeGrafter"/>
</dbReference>
<protein>
    <recommendedName>
        <fullName evidence="5">Ribosome biogenesis regulatory protein</fullName>
    </recommendedName>
</protein>
<evidence type="ECO:0000313" key="7">
    <source>
        <dbReference type="EMBL" id="KAK2727717.1"/>
    </source>
</evidence>
<evidence type="ECO:0000256" key="2">
    <source>
        <dbReference type="ARBA" id="ARBA00010077"/>
    </source>
</evidence>
<dbReference type="InterPro" id="IPR007023">
    <property type="entry name" value="Ribosom_reg"/>
</dbReference>
<dbReference type="AlphaFoldDB" id="A0AA88IUQ4"/>
<feature type="region of interest" description="Disordered" evidence="6">
    <location>
        <begin position="237"/>
        <end position="341"/>
    </location>
</feature>
<dbReference type="PANTHER" id="PTHR17602:SF4">
    <property type="entry name" value="RIBOSOME BIOGENESIS REGULATORY PROTEIN HOMOLOG"/>
    <property type="match status" value="1"/>
</dbReference>
<evidence type="ECO:0000256" key="1">
    <source>
        <dbReference type="ARBA" id="ARBA00004123"/>
    </source>
</evidence>
<dbReference type="PANTHER" id="PTHR17602">
    <property type="entry name" value="RIBOSOME BIOGENESIS REGULATORY PROTEIN"/>
    <property type="match status" value="1"/>
</dbReference>
<evidence type="ECO:0000256" key="4">
    <source>
        <dbReference type="ARBA" id="ARBA00023242"/>
    </source>
</evidence>
<feature type="compositionally biased region" description="Basic residues" evidence="6">
    <location>
        <begin position="302"/>
        <end position="328"/>
    </location>
</feature>
<gene>
    <name evidence="7" type="ORF">QYM36_008269</name>
</gene>
<name>A0AA88IUQ4_ARTSF</name>
<organism evidence="7 8">
    <name type="scientific">Artemia franciscana</name>
    <name type="common">Brine shrimp</name>
    <name type="synonym">Artemia sanfranciscana</name>
    <dbReference type="NCBI Taxonomy" id="6661"/>
    <lineage>
        <taxon>Eukaryota</taxon>
        <taxon>Metazoa</taxon>
        <taxon>Ecdysozoa</taxon>
        <taxon>Arthropoda</taxon>
        <taxon>Crustacea</taxon>
        <taxon>Branchiopoda</taxon>
        <taxon>Anostraca</taxon>
        <taxon>Artemiidae</taxon>
        <taxon>Artemia</taxon>
    </lineage>
</organism>
<evidence type="ECO:0000256" key="3">
    <source>
        <dbReference type="ARBA" id="ARBA00022517"/>
    </source>
</evidence>
<keyword evidence="3 5" id="KW-0690">Ribosome biogenesis</keyword>
<dbReference type="EMBL" id="JAVRJZ010000001">
    <property type="protein sequence ID" value="KAK2727717.1"/>
    <property type="molecule type" value="Genomic_DNA"/>
</dbReference>
<evidence type="ECO:0000256" key="6">
    <source>
        <dbReference type="SAM" id="MobiDB-lite"/>
    </source>
</evidence>
<dbReference type="GO" id="GO:0005730">
    <property type="term" value="C:nucleolus"/>
    <property type="evidence" value="ECO:0007669"/>
    <property type="project" value="TreeGrafter"/>
</dbReference>
<comment type="caution">
    <text evidence="7">The sequence shown here is derived from an EMBL/GenBank/DDBJ whole genome shotgun (WGS) entry which is preliminary data.</text>
</comment>
<dbReference type="Proteomes" id="UP001187531">
    <property type="component" value="Unassembled WGS sequence"/>
</dbReference>
<evidence type="ECO:0000256" key="5">
    <source>
        <dbReference type="RuleBase" id="RU364132"/>
    </source>
</evidence>
<feature type="compositionally biased region" description="Basic and acidic residues" evidence="6">
    <location>
        <begin position="259"/>
        <end position="301"/>
    </location>
</feature>
<accession>A0AA88IUQ4</accession>
<keyword evidence="4 5" id="KW-0539">Nucleus</keyword>
<sequence>MTDVIVSEVLQKLSEKEELLQSIHVSKHLQPEVDLGNLLLNDLDEIDLGNIKTNKEEYLLSLSRDNLQYLVNKLYELPTERVDEVIVAKIPEPILRIPREKRVPKDKPLTKWEQYAKDKGIKKQKKSKLIWDEELNRWVPRFGFKKALAEKEKNWVMPVAKNVNPNEDQFAKANRIKEEKVAKNELKRLQNIARNTKKAKKPVLEPAAKYNTDQLNRMVHVAHTATASMGKFQKKLKDEKTIPKTGKRSHFQPLISDSAAEKSHNLEILDRVQSKKPKLDIEKAVNRMTRAEEEERHEHNKGGKKKKSKGGKKGKGKFRGGTGKKGKGKGAPVKKAGKGKR</sequence>
<keyword evidence="8" id="KW-1185">Reference proteome</keyword>
<dbReference type="GO" id="GO:0042273">
    <property type="term" value="P:ribosomal large subunit biogenesis"/>
    <property type="evidence" value="ECO:0007669"/>
    <property type="project" value="TreeGrafter"/>
</dbReference>
<comment type="subcellular location">
    <subcellularLocation>
        <location evidence="1 5">Nucleus</location>
    </subcellularLocation>
</comment>
<evidence type="ECO:0000313" key="8">
    <source>
        <dbReference type="Proteomes" id="UP001187531"/>
    </source>
</evidence>
<reference evidence="7" key="1">
    <citation type="submission" date="2023-07" db="EMBL/GenBank/DDBJ databases">
        <title>Chromosome-level genome assembly of Artemia franciscana.</title>
        <authorList>
            <person name="Jo E."/>
        </authorList>
    </citation>
    <scope>NUCLEOTIDE SEQUENCE</scope>
    <source>
        <tissue evidence="7">Whole body</tissue>
    </source>
</reference>